<organism evidence="2 3">
    <name type="scientific">Rotaria sordida</name>
    <dbReference type="NCBI Taxonomy" id="392033"/>
    <lineage>
        <taxon>Eukaryota</taxon>
        <taxon>Metazoa</taxon>
        <taxon>Spiralia</taxon>
        <taxon>Gnathifera</taxon>
        <taxon>Rotifera</taxon>
        <taxon>Eurotatoria</taxon>
        <taxon>Bdelloidea</taxon>
        <taxon>Philodinida</taxon>
        <taxon>Philodinidae</taxon>
        <taxon>Rotaria</taxon>
    </lineage>
</organism>
<proteinExistence type="predicted"/>
<evidence type="ECO:0000313" key="2">
    <source>
        <dbReference type="EMBL" id="CAF0936365.1"/>
    </source>
</evidence>
<accession>A0A814C1E4</accession>
<dbReference type="Proteomes" id="UP000663882">
    <property type="component" value="Unassembled WGS sequence"/>
</dbReference>
<comment type="caution">
    <text evidence="2">The sequence shown here is derived from an EMBL/GenBank/DDBJ whole genome shotgun (WGS) entry which is preliminary data.</text>
</comment>
<feature type="transmembrane region" description="Helical" evidence="1">
    <location>
        <begin position="29"/>
        <end position="56"/>
    </location>
</feature>
<sequence>MPLKPTLASENTAGGTPIKSGILRRINPIIFLTICCTMLILIIFSALFLLTFLPIFTSATGNQTKYQVQSDVLTLVYNLPERLSILPMNWTYVTDNLESDKISILQNLLQTELNNKKVTKKTSVVITEAYITAENSLPSSSSANSSTPLDSNNNTVIIITRPDNNRKSNSTPPQLKISLMLRYALECAKRCQTNMKESILSKIFYDLELPIDIFRILFINKRDTLINSSWSSTGSTIVMPCIVNNPSSTSVSSIIMAISYEAESSLNTFISTTIQSCSICSGEQNVGNIGFNNELIFQQIISQHGGSTIVIIYYITDRIRSAEIIVNNLYPSIHVIFPMMLSNQNIASLPITLNLCQGFNSIRIYNPNDYTPIFDRIVVY</sequence>
<dbReference type="Gene3D" id="2.60.120.260">
    <property type="entry name" value="Galactose-binding domain-like"/>
    <property type="match status" value="1"/>
</dbReference>
<evidence type="ECO:0000313" key="3">
    <source>
        <dbReference type="Proteomes" id="UP000663882"/>
    </source>
</evidence>
<gene>
    <name evidence="2" type="ORF">RFH988_LOCUS10825</name>
</gene>
<dbReference type="CDD" id="cd04081">
    <property type="entry name" value="CBM35_galactosidase-like"/>
    <property type="match status" value="1"/>
</dbReference>
<keyword evidence="1" id="KW-1133">Transmembrane helix</keyword>
<keyword evidence="1" id="KW-0472">Membrane</keyword>
<dbReference type="OrthoDB" id="10004644at2759"/>
<reference evidence="2" key="1">
    <citation type="submission" date="2021-02" db="EMBL/GenBank/DDBJ databases">
        <authorList>
            <person name="Nowell W R."/>
        </authorList>
    </citation>
    <scope>NUCLEOTIDE SEQUENCE</scope>
</reference>
<evidence type="ECO:0000256" key="1">
    <source>
        <dbReference type="SAM" id="Phobius"/>
    </source>
</evidence>
<protein>
    <submittedName>
        <fullName evidence="2">Uncharacterized protein</fullName>
    </submittedName>
</protein>
<dbReference type="AlphaFoldDB" id="A0A814C1E4"/>
<keyword evidence="1" id="KW-0812">Transmembrane</keyword>
<dbReference type="EMBL" id="CAJNOO010000413">
    <property type="protein sequence ID" value="CAF0936365.1"/>
    <property type="molecule type" value="Genomic_DNA"/>
</dbReference>
<name>A0A814C1E4_9BILA</name>